<dbReference type="InterPro" id="IPR036249">
    <property type="entry name" value="Thioredoxin-like_sf"/>
</dbReference>
<dbReference type="SUPFAM" id="SSF52833">
    <property type="entry name" value="Thioredoxin-like"/>
    <property type="match status" value="1"/>
</dbReference>
<dbReference type="PROSITE" id="PS51352">
    <property type="entry name" value="THIOREDOXIN_2"/>
    <property type="match status" value="1"/>
</dbReference>
<dbReference type="PIRSF" id="PIRSF000077">
    <property type="entry name" value="Thioredoxin"/>
    <property type="match status" value="1"/>
</dbReference>
<feature type="domain" description="Thioredoxin" evidence="7">
    <location>
        <begin position="1"/>
        <end position="97"/>
    </location>
</feature>
<dbReference type="PROSITE" id="PS00194">
    <property type="entry name" value="THIOREDOXIN_1"/>
    <property type="match status" value="1"/>
</dbReference>
<dbReference type="EMBL" id="CP081495">
    <property type="protein sequence ID" value="UYW00810.1"/>
    <property type="molecule type" value="Genomic_DNA"/>
</dbReference>
<dbReference type="RefSeq" id="WP_264432934.1">
    <property type="nucleotide sequence ID" value="NZ_CP081495.1"/>
</dbReference>
<dbReference type="PANTHER" id="PTHR45663:SF11">
    <property type="entry name" value="GEO12009P1"/>
    <property type="match status" value="1"/>
</dbReference>
<evidence type="ECO:0000313" key="8">
    <source>
        <dbReference type="EMBL" id="UYW00810.1"/>
    </source>
</evidence>
<evidence type="ECO:0000256" key="2">
    <source>
        <dbReference type="ARBA" id="ARBA00022448"/>
    </source>
</evidence>
<organism evidence="8 9">
    <name type="scientific">Flavobacterium agricola</name>
    <dbReference type="NCBI Taxonomy" id="2870839"/>
    <lineage>
        <taxon>Bacteria</taxon>
        <taxon>Pseudomonadati</taxon>
        <taxon>Bacteroidota</taxon>
        <taxon>Flavobacteriia</taxon>
        <taxon>Flavobacteriales</taxon>
        <taxon>Flavobacteriaceae</taxon>
        <taxon>Flavobacterium</taxon>
    </lineage>
</organism>
<dbReference type="Gene3D" id="3.40.30.10">
    <property type="entry name" value="Glutaredoxin"/>
    <property type="match status" value="1"/>
</dbReference>
<dbReference type="Proteomes" id="UP001163328">
    <property type="component" value="Chromosome"/>
</dbReference>
<comment type="similarity">
    <text evidence="1">Belongs to the thioredoxin family.</text>
</comment>
<name>A0ABY6LZD5_9FLAO</name>
<keyword evidence="2" id="KW-0813">Transport</keyword>
<protein>
    <recommendedName>
        <fullName evidence="6">Thioredoxin</fullName>
    </recommendedName>
</protein>
<evidence type="ECO:0000313" key="9">
    <source>
        <dbReference type="Proteomes" id="UP001163328"/>
    </source>
</evidence>
<sequence length="97" mass="11067">MTLQELIQTTPVVLVDFFAEWCGPCHTLKPILQTVKQHVGDAVKIVKVDVDKYREVAAEYQIRSMPTLLLFKNGELVWRHSGVVGAQDLVRIIEQHK</sequence>
<dbReference type="NCBIfam" id="TIGR01068">
    <property type="entry name" value="thioredoxin"/>
    <property type="match status" value="1"/>
</dbReference>
<evidence type="ECO:0000259" key="7">
    <source>
        <dbReference type="PROSITE" id="PS51352"/>
    </source>
</evidence>
<dbReference type="PRINTS" id="PR00421">
    <property type="entry name" value="THIOREDOXIN"/>
</dbReference>
<keyword evidence="9" id="KW-1185">Reference proteome</keyword>
<dbReference type="Pfam" id="PF00085">
    <property type="entry name" value="Thioredoxin"/>
    <property type="match status" value="1"/>
</dbReference>
<reference evidence="8" key="1">
    <citation type="submission" date="2021-08" db="EMBL/GenBank/DDBJ databases">
        <title>Flavobacterium sp. strain CC-SYL302.</title>
        <authorList>
            <person name="Lin S.-Y."/>
            <person name="Lee T.-H."/>
            <person name="Young C.-C."/>
        </authorList>
    </citation>
    <scope>NUCLEOTIDE SEQUENCE</scope>
    <source>
        <strain evidence="8">CC-SYL302</strain>
    </source>
</reference>
<evidence type="ECO:0000256" key="5">
    <source>
        <dbReference type="ARBA" id="ARBA00023284"/>
    </source>
</evidence>
<evidence type="ECO:0000256" key="1">
    <source>
        <dbReference type="ARBA" id="ARBA00008987"/>
    </source>
</evidence>
<dbReference type="InterPro" id="IPR013766">
    <property type="entry name" value="Thioredoxin_domain"/>
</dbReference>
<dbReference type="InterPro" id="IPR005746">
    <property type="entry name" value="Thioredoxin"/>
</dbReference>
<proteinExistence type="inferred from homology"/>
<dbReference type="InterPro" id="IPR017937">
    <property type="entry name" value="Thioredoxin_CS"/>
</dbReference>
<evidence type="ECO:0000256" key="6">
    <source>
        <dbReference type="NCBIfam" id="TIGR01068"/>
    </source>
</evidence>
<keyword evidence="4" id="KW-1015">Disulfide bond</keyword>
<dbReference type="PANTHER" id="PTHR45663">
    <property type="entry name" value="GEO12009P1"/>
    <property type="match status" value="1"/>
</dbReference>
<evidence type="ECO:0000256" key="3">
    <source>
        <dbReference type="ARBA" id="ARBA00022982"/>
    </source>
</evidence>
<keyword evidence="3" id="KW-0249">Electron transport</keyword>
<gene>
    <name evidence="8" type="primary">trxA</name>
    <name evidence="8" type="ORF">K5I29_09875</name>
</gene>
<accession>A0ABY6LZD5</accession>
<keyword evidence="5" id="KW-0676">Redox-active center</keyword>
<dbReference type="CDD" id="cd02947">
    <property type="entry name" value="TRX_family"/>
    <property type="match status" value="1"/>
</dbReference>
<evidence type="ECO:0000256" key="4">
    <source>
        <dbReference type="ARBA" id="ARBA00023157"/>
    </source>
</evidence>